<keyword evidence="1" id="KW-0479">Metal-binding</keyword>
<dbReference type="GO" id="GO:0008270">
    <property type="term" value="F:zinc ion binding"/>
    <property type="evidence" value="ECO:0007669"/>
    <property type="project" value="UniProtKB-KW"/>
</dbReference>
<dbReference type="OrthoDB" id="1731252at2759"/>
<dbReference type="AlphaFoldDB" id="A0A2G9HNH2"/>
<reference evidence="5" key="1">
    <citation type="journal article" date="2018" name="Gigascience">
        <title>Genome assembly of the Pink Ipe (Handroanthus impetiginosus, Bignoniaceae), a highly valued, ecologically keystone Neotropical timber forest tree.</title>
        <authorList>
            <person name="Silva-Junior O.B."/>
            <person name="Grattapaglia D."/>
            <person name="Novaes E."/>
            <person name="Collevatti R.G."/>
        </authorList>
    </citation>
    <scope>NUCLEOTIDE SEQUENCE [LARGE SCALE GENOMIC DNA]</scope>
    <source>
        <strain evidence="5">cv. UFG-1</strain>
    </source>
</reference>
<organism evidence="4 5">
    <name type="scientific">Handroanthus impetiginosus</name>
    <dbReference type="NCBI Taxonomy" id="429701"/>
    <lineage>
        <taxon>Eukaryota</taxon>
        <taxon>Viridiplantae</taxon>
        <taxon>Streptophyta</taxon>
        <taxon>Embryophyta</taxon>
        <taxon>Tracheophyta</taxon>
        <taxon>Spermatophyta</taxon>
        <taxon>Magnoliopsida</taxon>
        <taxon>eudicotyledons</taxon>
        <taxon>Gunneridae</taxon>
        <taxon>Pentapetalae</taxon>
        <taxon>asterids</taxon>
        <taxon>lamiids</taxon>
        <taxon>Lamiales</taxon>
        <taxon>Bignoniaceae</taxon>
        <taxon>Crescentiina</taxon>
        <taxon>Tabebuia alliance</taxon>
        <taxon>Handroanthus</taxon>
    </lineage>
</organism>
<feature type="compositionally biased region" description="Polar residues" evidence="2">
    <location>
        <begin position="137"/>
        <end position="146"/>
    </location>
</feature>
<gene>
    <name evidence="4" type="ORF">CDL12_08261</name>
</gene>
<dbReference type="STRING" id="429701.A0A2G9HNH2"/>
<feature type="domain" description="CCHC-type" evidence="3">
    <location>
        <begin position="154"/>
        <end position="167"/>
    </location>
</feature>
<proteinExistence type="predicted"/>
<evidence type="ECO:0000259" key="3">
    <source>
        <dbReference type="PROSITE" id="PS50158"/>
    </source>
</evidence>
<feature type="compositionally biased region" description="Polar residues" evidence="2">
    <location>
        <begin position="110"/>
        <end position="130"/>
    </location>
</feature>
<evidence type="ECO:0000256" key="1">
    <source>
        <dbReference type="PROSITE-ProRule" id="PRU00047"/>
    </source>
</evidence>
<dbReference type="PROSITE" id="PS50158">
    <property type="entry name" value="ZF_CCHC"/>
    <property type="match status" value="1"/>
</dbReference>
<dbReference type="PANTHER" id="PTHR34222">
    <property type="entry name" value="GAG_PRE-INTEGRS DOMAIN-CONTAINING PROTEIN"/>
    <property type="match status" value="1"/>
</dbReference>
<dbReference type="Proteomes" id="UP000231279">
    <property type="component" value="Unassembled WGS sequence"/>
</dbReference>
<evidence type="ECO:0000256" key="2">
    <source>
        <dbReference type="SAM" id="MobiDB-lite"/>
    </source>
</evidence>
<feature type="compositionally biased region" description="Polar residues" evidence="2">
    <location>
        <begin position="194"/>
        <end position="207"/>
    </location>
</feature>
<name>A0A2G9HNH2_9LAMI</name>
<feature type="region of interest" description="Disordered" evidence="2">
    <location>
        <begin position="190"/>
        <end position="214"/>
    </location>
</feature>
<keyword evidence="1" id="KW-0862">Zinc</keyword>
<comment type="caution">
    <text evidence="4">The sequence shown here is derived from an EMBL/GenBank/DDBJ whole genome shotgun (WGS) entry which is preliminary data.</text>
</comment>
<dbReference type="GO" id="GO:0003676">
    <property type="term" value="F:nucleic acid binding"/>
    <property type="evidence" value="ECO:0007669"/>
    <property type="project" value="InterPro"/>
</dbReference>
<evidence type="ECO:0000313" key="4">
    <source>
        <dbReference type="EMBL" id="PIN19061.1"/>
    </source>
</evidence>
<evidence type="ECO:0000313" key="5">
    <source>
        <dbReference type="Proteomes" id="UP000231279"/>
    </source>
</evidence>
<sequence>MRLIGTAERGMQMMIQSAISRRAFDKLIAQHGSFLSDVAKEIDHKTMSQEGTIEGIVQLHSAMACLQVHIFLSGLDPEFDQARGEILRKDPKLDLESTYAYVRREYQQRQTMGSSPLVSESSALLTSQNRHGPPHASSKNQNFSTSKKSSNLICSHCGETGHSKQRCYEIIGYPDWWDFSKKPRKKTLGKGTVATATTTEEQSQPTANVAHEGTIGYHNSEDSWLWC</sequence>
<keyword evidence="1" id="KW-0863">Zinc-finger</keyword>
<dbReference type="PANTHER" id="PTHR34222:SF43">
    <property type="entry name" value="RETROTRANSPOSON GAG DOMAIN-CONTAINING PROTEIN"/>
    <property type="match status" value="1"/>
</dbReference>
<dbReference type="EMBL" id="NKXS01001345">
    <property type="protein sequence ID" value="PIN19061.1"/>
    <property type="molecule type" value="Genomic_DNA"/>
</dbReference>
<dbReference type="InterPro" id="IPR001878">
    <property type="entry name" value="Znf_CCHC"/>
</dbReference>
<accession>A0A2G9HNH2</accession>
<feature type="region of interest" description="Disordered" evidence="2">
    <location>
        <begin position="110"/>
        <end position="146"/>
    </location>
</feature>
<protein>
    <recommendedName>
        <fullName evidence="3">CCHC-type domain-containing protein</fullName>
    </recommendedName>
</protein>
<keyword evidence="5" id="KW-1185">Reference proteome</keyword>